<keyword evidence="3" id="KW-0227">DNA damage</keyword>
<evidence type="ECO:0000256" key="5">
    <source>
        <dbReference type="ARBA" id="ARBA00022806"/>
    </source>
</evidence>
<keyword evidence="20" id="KW-1185">Reference proteome</keyword>
<evidence type="ECO:0000256" key="1">
    <source>
        <dbReference type="ARBA" id="ARBA00022722"/>
    </source>
</evidence>
<evidence type="ECO:0000259" key="17">
    <source>
        <dbReference type="PROSITE" id="PS51198"/>
    </source>
</evidence>
<evidence type="ECO:0000313" key="19">
    <source>
        <dbReference type="EMBL" id="ABC24228.1"/>
    </source>
</evidence>
<feature type="compositionally biased region" description="Low complexity" evidence="16">
    <location>
        <begin position="963"/>
        <end position="972"/>
    </location>
</feature>
<feature type="domain" description="UvrD-like helicase ATP-binding" evidence="17">
    <location>
        <begin position="17"/>
        <end position="516"/>
    </location>
</feature>
<dbReference type="Pfam" id="PF12705">
    <property type="entry name" value="PDDEXK_1"/>
    <property type="match status" value="1"/>
</dbReference>
<feature type="region of interest" description="Disordered" evidence="16">
    <location>
        <begin position="957"/>
        <end position="1018"/>
    </location>
</feature>
<dbReference type="GO" id="GO:0043138">
    <property type="term" value="F:3'-5' DNA helicase activity"/>
    <property type="evidence" value="ECO:0007669"/>
    <property type="project" value="UniProtKB-EC"/>
</dbReference>
<dbReference type="InterPro" id="IPR011604">
    <property type="entry name" value="PDDEXK-like_dom_sf"/>
</dbReference>
<protein>
    <recommendedName>
        <fullName evidence="12">DNA 3'-5' helicase</fullName>
        <ecNumber evidence="12">5.6.2.4</ecNumber>
    </recommendedName>
    <alternativeName>
        <fullName evidence="13">DNA 3'-5' helicase II</fullName>
    </alternativeName>
</protein>
<evidence type="ECO:0000256" key="13">
    <source>
        <dbReference type="ARBA" id="ARBA00034923"/>
    </source>
</evidence>
<dbReference type="InterPro" id="IPR014016">
    <property type="entry name" value="UvrD-like_ATP-bd"/>
</dbReference>
<dbReference type="EMBL" id="CP000230">
    <property type="protein sequence ID" value="ABC24228.1"/>
    <property type="molecule type" value="Genomic_DNA"/>
</dbReference>
<organism evidence="19 20">
    <name type="scientific">Rhodospirillum rubrum (strain ATCC 11170 / ATH 1.1.1 / DSM 467 / LMG 4362 / NCIMB 8255 / S1)</name>
    <dbReference type="NCBI Taxonomy" id="269796"/>
    <lineage>
        <taxon>Bacteria</taxon>
        <taxon>Pseudomonadati</taxon>
        <taxon>Pseudomonadota</taxon>
        <taxon>Alphaproteobacteria</taxon>
        <taxon>Rhodospirillales</taxon>
        <taxon>Rhodospirillaceae</taxon>
        <taxon>Rhodospirillum</taxon>
    </lineage>
</organism>
<evidence type="ECO:0000256" key="7">
    <source>
        <dbReference type="ARBA" id="ARBA00022840"/>
    </source>
</evidence>
<dbReference type="HOGENOM" id="CLU_001114_0_0_5"/>
<evidence type="ECO:0000256" key="10">
    <source>
        <dbReference type="ARBA" id="ARBA00023235"/>
    </source>
</evidence>
<dbReference type="Gene3D" id="3.90.320.10">
    <property type="match status" value="1"/>
</dbReference>
<evidence type="ECO:0000256" key="12">
    <source>
        <dbReference type="ARBA" id="ARBA00034808"/>
    </source>
</evidence>
<evidence type="ECO:0000256" key="16">
    <source>
        <dbReference type="SAM" id="MobiDB-lite"/>
    </source>
</evidence>
<keyword evidence="2 15" id="KW-0547">Nucleotide-binding</keyword>
<dbReference type="Proteomes" id="UP000001929">
    <property type="component" value="Chromosome"/>
</dbReference>
<dbReference type="STRING" id="269796.Rru_A3434"/>
<keyword evidence="7 15" id="KW-0067">ATP-binding</keyword>
<sequence>MTRPPSEPAPLLAEADPLDPAKPQRRAADPLASAWVAASAGTGKTKVLTDRVLRLLLAGTPPQRLLCLTFTKAAAAEMANRVSAVLAGWATLPEEALRGRLASLLGSLPEGEEAIEALSGRARRLFAQVLDCPGGLRIQTIHGFCQTLLRRFPLEAGVAPHFEVLDDREAQALHQSARDAVLRAARQAEDGEGGDPALAAALAVVTGHLSESRFDEVMAALGGQRGRLLAALDHFGGAEALGKAIRDSLGLAADDTPETVLADGCAEGAFDGPSLRAAAAALIAGGKTDQERGLRIAAFVSETDPAIREGLFWTYIGAFLTKTDEKPVKTLCTKPVEKAHPGTLESLEAEQQRIWTLRERLRAATTAQASEALLTLVGAMLKDYQRRKRALGRMDYEDLILAARRLLAGDGAAAWVLFKLDGGLDHLLVDEAQDTSPDQWAIASALAGEFFTDSARWDGTRPRTVFAVGDRKQSIYGFQGADPKAFEDMRRHFHDAVSDIGGHFAEVPLNISFRSTRAVLEAVNAVFARQPARDGVAQDDADSGVAEDITHHAFRKDAGGLVELWPAMEPAPRVVGDPWKPPVERIGLESARARLAKRVAQRIKTMTSGGELLESQGRPIRPGDILVLVRRRGGFEEELVSALKSAKVEVAGVDRMTLTDQLAVMDLIALGKALLLPEDDLTLASVLKGPLIGLDEDALFTLARDRGRDERLWDRLRPHAGAENAYGKAMEIIEPLRDRAGRLAPHEFYAHVLDGPLNGRRLLLGRLGPEAEDPIDEFLALTLAHERVGPPALQGFLSWLEKGTVEIKRDLDQGALDAVRIMTVHGSKGLQAPVVFLPDTLAKPTGNDLLLWTADKGVADALPFWCPSKADRGAAIEAMIDALKVERDREYRRLLYVAMTRAADRLYICGWETLKRPAEDCWYALIHDALAASAQTVEVPLLDATGALKDTEVLRLTCPQEGSPSPSDSAAPADEEGEAPAAWAALPPPLEPTPSRPLAPSHVGDEGAARSPLDGRGDPRRFLRGRLIHKLLQLLPELPDEDRGPAARRWLSRPAWALEAEEIGALSAEVLAVLDDPAFRAVFAPGSRAEVPLVGLVGNHVVSGQVDRLAVTDDEVLIVDYKTNRPPPRAVDLVDIAYIRQMAAYRALLAQVFPSRVARCVLLWTDGPFAMEIPAERLAEEARKLGW</sequence>
<dbReference type="InterPro" id="IPR014017">
    <property type="entry name" value="DNA_helicase_UvrD-like_C"/>
</dbReference>
<comment type="catalytic activity">
    <reaction evidence="14">
        <text>ATP + H2O = ADP + phosphate + H(+)</text>
        <dbReference type="Rhea" id="RHEA:13065"/>
        <dbReference type="ChEBI" id="CHEBI:15377"/>
        <dbReference type="ChEBI" id="CHEBI:15378"/>
        <dbReference type="ChEBI" id="CHEBI:30616"/>
        <dbReference type="ChEBI" id="CHEBI:43474"/>
        <dbReference type="ChEBI" id="CHEBI:456216"/>
        <dbReference type="EC" id="5.6.2.4"/>
    </reaction>
</comment>
<name>Q2RNR7_RHORT</name>
<keyword evidence="6" id="KW-0269">Exonuclease</keyword>
<gene>
    <name evidence="19" type="ordered locus">Rru_A3434</name>
</gene>
<dbReference type="EnsemblBacteria" id="ABC24228">
    <property type="protein sequence ID" value="ABC24228"/>
    <property type="gene ID" value="Rru_A3434"/>
</dbReference>
<evidence type="ECO:0000256" key="8">
    <source>
        <dbReference type="ARBA" id="ARBA00023125"/>
    </source>
</evidence>
<evidence type="ECO:0000256" key="6">
    <source>
        <dbReference type="ARBA" id="ARBA00022839"/>
    </source>
</evidence>
<dbReference type="GO" id="GO:0005524">
    <property type="term" value="F:ATP binding"/>
    <property type="evidence" value="ECO:0007669"/>
    <property type="project" value="UniProtKB-UniRule"/>
</dbReference>
<evidence type="ECO:0000313" key="20">
    <source>
        <dbReference type="Proteomes" id="UP000001929"/>
    </source>
</evidence>
<dbReference type="KEGG" id="rru:Rru_A3434"/>
<dbReference type="PANTHER" id="PTHR11070">
    <property type="entry name" value="UVRD / RECB / PCRA DNA HELICASE FAMILY MEMBER"/>
    <property type="match status" value="1"/>
</dbReference>
<dbReference type="Pfam" id="PF13361">
    <property type="entry name" value="UvrD_C"/>
    <property type="match status" value="1"/>
</dbReference>
<feature type="domain" description="UvrD-like helicase C-terminal" evidence="18">
    <location>
        <begin position="552"/>
        <end position="829"/>
    </location>
</feature>
<dbReference type="PANTHER" id="PTHR11070:SF2">
    <property type="entry name" value="ATP-DEPENDENT DNA HELICASE SRS2"/>
    <property type="match status" value="1"/>
</dbReference>
<evidence type="ECO:0000256" key="2">
    <source>
        <dbReference type="ARBA" id="ARBA00022741"/>
    </source>
</evidence>
<keyword evidence="4 15" id="KW-0378">Hydrolase</keyword>
<dbReference type="GO" id="GO:0005829">
    <property type="term" value="C:cytosol"/>
    <property type="evidence" value="ECO:0007669"/>
    <property type="project" value="TreeGrafter"/>
</dbReference>
<accession>Q2RNR7</accession>
<keyword evidence="1" id="KW-0540">Nuclease</keyword>
<dbReference type="SUPFAM" id="SSF52540">
    <property type="entry name" value="P-loop containing nucleoside triphosphate hydrolases"/>
    <property type="match status" value="1"/>
</dbReference>
<evidence type="ECO:0000256" key="9">
    <source>
        <dbReference type="ARBA" id="ARBA00023204"/>
    </source>
</evidence>
<dbReference type="InterPro" id="IPR014151">
    <property type="entry name" value="DNA_helicase_AddA"/>
</dbReference>
<dbReference type="Gene3D" id="3.40.50.300">
    <property type="entry name" value="P-loop containing nucleotide triphosphate hydrolases"/>
    <property type="match status" value="4"/>
</dbReference>
<keyword evidence="8" id="KW-0238">DNA-binding</keyword>
<dbReference type="eggNOG" id="COG1074">
    <property type="taxonomic scope" value="Bacteria"/>
</dbReference>
<keyword evidence="10" id="KW-0413">Isomerase</keyword>
<reference evidence="19 20" key="1">
    <citation type="journal article" date="2011" name="Stand. Genomic Sci.">
        <title>Complete genome sequence of Rhodospirillum rubrum type strain (S1).</title>
        <authorList>
            <person name="Munk A.C."/>
            <person name="Copeland A."/>
            <person name="Lucas S."/>
            <person name="Lapidus A."/>
            <person name="Del Rio T.G."/>
            <person name="Barry K."/>
            <person name="Detter J.C."/>
            <person name="Hammon N."/>
            <person name="Israni S."/>
            <person name="Pitluck S."/>
            <person name="Brettin T."/>
            <person name="Bruce D."/>
            <person name="Han C."/>
            <person name="Tapia R."/>
            <person name="Gilna P."/>
            <person name="Schmutz J."/>
            <person name="Larimer F."/>
            <person name="Land M."/>
            <person name="Kyrpides N.C."/>
            <person name="Mavromatis K."/>
            <person name="Richardson P."/>
            <person name="Rohde M."/>
            <person name="Goker M."/>
            <person name="Klenk H.P."/>
            <person name="Zhang Y."/>
            <person name="Roberts G.P."/>
            <person name="Reslewic S."/>
            <person name="Schwartz D.C."/>
        </authorList>
    </citation>
    <scope>NUCLEOTIDE SEQUENCE [LARGE SCALE GENOMIC DNA]</scope>
    <source>
        <strain evidence="20">ATCC 11170 / ATH 1.1.1 / DSM 467 / LMG 4362 / NCIMB 8255 / S1</strain>
    </source>
</reference>
<keyword evidence="9" id="KW-0234">DNA repair</keyword>
<proteinExistence type="predicted"/>
<dbReference type="GO" id="GO:0003677">
    <property type="term" value="F:DNA binding"/>
    <property type="evidence" value="ECO:0007669"/>
    <property type="project" value="UniProtKB-KW"/>
</dbReference>
<feature type="compositionally biased region" description="Pro residues" evidence="16">
    <location>
        <begin position="986"/>
        <end position="997"/>
    </location>
</feature>
<dbReference type="GO" id="GO:0000725">
    <property type="term" value="P:recombinational repair"/>
    <property type="evidence" value="ECO:0007669"/>
    <property type="project" value="TreeGrafter"/>
</dbReference>
<dbReference type="GO" id="GO:0004527">
    <property type="term" value="F:exonuclease activity"/>
    <property type="evidence" value="ECO:0007669"/>
    <property type="project" value="UniProtKB-KW"/>
</dbReference>
<dbReference type="InterPro" id="IPR027417">
    <property type="entry name" value="P-loop_NTPase"/>
</dbReference>
<dbReference type="PROSITE" id="PS51217">
    <property type="entry name" value="UVRD_HELICASE_CTER"/>
    <property type="match status" value="1"/>
</dbReference>
<dbReference type="EC" id="5.6.2.4" evidence="12"/>
<feature type="region of interest" description="Disordered" evidence="16">
    <location>
        <begin position="1"/>
        <end position="26"/>
    </location>
</feature>
<dbReference type="InterPro" id="IPR038726">
    <property type="entry name" value="PDDEXK_AddAB-type"/>
</dbReference>
<evidence type="ECO:0000256" key="11">
    <source>
        <dbReference type="ARBA" id="ARBA00034617"/>
    </source>
</evidence>
<dbReference type="PhylomeDB" id="Q2RNR7"/>
<keyword evidence="5 15" id="KW-0347">Helicase</keyword>
<feature type="compositionally biased region" description="Basic and acidic residues" evidence="16">
    <location>
        <begin position="1003"/>
        <end position="1018"/>
    </location>
</feature>
<dbReference type="SUPFAM" id="SSF52980">
    <property type="entry name" value="Restriction endonuclease-like"/>
    <property type="match status" value="1"/>
</dbReference>
<feature type="binding site" evidence="15">
    <location>
        <begin position="38"/>
        <end position="45"/>
    </location>
    <ligand>
        <name>ATP</name>
        <dbReference type="ChEBI" id="CHEBI:30616"/>
    </ligand>
</feature>
<dbReference type="InterPro" id="IPR011335">
    <property type="entry name" value="Restrct_endonuc-II-like"/>
</dbReference>
<dbReference type="PROSITE" id="PS51198">
    <property type="entry name" value="UVRD_HELICASE_ATP_BIND"/>
    <property type="match status" value="1"/>
</dbReference>
<dbReference type="InterPro" id="IPR000212">
    <property type="entry name" value="DNA_helicase_UvrD/REP"/>
</dbReference>
<dbReference type="GO" id="GO:0033202">
    <property type="term" value="C:DNA helicase complex"/>
    <property type="evidence" value="ECO:0007669"/>
    <property type="project" value="TreeGrafter"/>
</dbReference>
<dbReference type="NCBIfam" id="TIGR02784">
    <property type="entry name" value="addA_alphas"/>
    <property type="match status" value="1"/>
</dbReference>
<dbReference type="AlphaFoldDB" id="Q2RNR7"/>
<evidence type="ECO:0000256" key="15">
    <source>
        <dbReference type="PROSITE-ProRule" id="PRU00560"/>
    </source>
</evidence>
<dbReference type="RefSeq" id="WP_011391181.1">
    <property type="nucleotide sequence ID" value="NC_007643.1"/>
</dbReference>
<dbReference type="Pfam" id="PF00580">
    <property type="entry name" value="UvrD-helicase"/>
    <property type="match status" value="1"/>
</dbReference>
<evidence type="ECO:0000259" key="18">
    <source>
        <dbReference type="PROSITE" id="PS51217"/>
    </source>
</evidence>
<evidence type="ECO:0000256" key="14">
    <source>
        <dbReference type="ARBA" id="ARBA00048988"/>
    </source>
</evidence>
<evidence type="ECO:0000256" key="3">
    <source>
        <dbReference type="ARBA" id="ARBA00022763"/>
    </source>
</evidence>
<evidence type="ECO:0000256" key="4">
    <source>
        <dbReference type="ARBA" id="ARBA00022801"/>
    </source>
</evidence>
<dbReference type="PATRIC" id="fig|269796.9.peg.3550"/>
<comment type="catalytic activity">
    <reaction evidence="11">
        <text>Couples ATP hydrolysis with the unwinding of duplex DNA by translocating in the 3'-5' direction.</text>
        <dbReference type="EC" id="5.6.2.4"/>
    </reaction>
</comment>